<protein>
    <submittedName>
        <fullName evidence="2">XRE family transcriptional regulator</fullName>
    </submittedName>
</protein>
<dbReference type="Pfam" id="PF22495">
    <property type="entry name" value="HTH_92"/>
    <property type="match status" value="1"/>
</dbReference>
<proteinExistence type="predicted"/>
<dbReference type="EMBL" id="JADJEV010000003">
    <property type="protein sequence ID" value="MBK6973311.1"/>
    <property type="molecule type" value="Genomic_DNA"/>
</dbReference>
<evidence type="ECO:0000259" key="1">
    <source>
        <dbReference type="Pfam" id="PF22495"/>
    </source>
</evidence>
<dbReference type="GO" id="GO:0003677">
    <property type="term" value="F:DNA binding"/>
    <property type="evidence" value="ECO:0007669"/>
    <property type="project" value="InterPro"/>
</dbReference>
<reference evidence="2" key="1">
    <citation type="submission" date="2020-10" db="EMBL/GenBank/DDBJ databases">
        <title>Connecting structure to function with the recovery of over 1000 high-quality activated sludge metagenome-assembled genomes encoding full-length rRNA genes using long-read sequencing.</title>
        <authorList>
            <person name="Singleton C.M."/>
            <person name="Petriglieri F."/>
            <person name="Kristensen J.M."/>
            <person name="Kirkegaard R.H."/>
            <person name="Michaelsen T.Y."/>
            <person name="Andersen M.H."/>
            <person name="Karst S.M."/>
            <person name="Dueholm M.S."/>
            <person name="Nielsen P.H."/>
            <person name="Albertsen M."/>
        </authorList>
    </citation>
    <scope>NUCLEOTIDE SEQUENCE</scope>
    <source>
        <strain evidence="2">Bjer_18-Q3-R1-45_BAT3C.347</strain>
    </source>
</reference>
<dbReference type="SUPFAM" id="SSF47413">
    <property type="entry name" value="lambda repressor-like DNA-binding domains"/>
    <property type="match status" value="1"/>
</dbReference>
<accession>A0A9D7E3U9</accession>
<feature type="domain" description="RsaL-like HTH" evidence="1">
    <location>
        <begin position="6"/>
        <end position="48"/>
    </location>
</feature>
<evidence type="ECO:0000313" key="2">
    <source>
        <dbReference type="EMBL" id="MBK6973311.1"/>
    </source>
</evidence>
<comment type="caution">
    <text evidence="2">The sequence shown here is derived from an EMBL/GenBank/DDBJ whole genome shotgun (WGS) entry which is preliminary data.</text>
</comment>
<dbReference type="InterPro" id="IPR001387">
    <property type="entry name" value="Cro/C1-type_HTH"/>
</dbReference>
<name>A0A9D7E3U9_9PROT</name>
<organism evidence="2 3">
    <name type="scientific">Candidatus Methylophosphatis roskildensis</name>
    <dbReference type="NCBI Taxonomy" id="2899263"/>
    <lineage>
        <taxon>Bacteria</taxon>
        <taxon>Pseudomonadati</taxon>
        <taxon>Pseudomonadota</taxon>
        <taxon>Betaproteobacteria</taxon>
        <taxon>Nitrosomonadales</taxon>
        <taxon>Sterolibacteriaceae</taxon>
        <taxon>Candidatus Methylophosphatis</taxon>
    </lineage>
</organism>
<dbReference type="InterPro" id="IPR055172">
    <property type="entry name" value="HTH_RsaL-like"/>
</dbReference>
<dbReference type="Proteomes" id="UP000807785">
    <property type="component" value="Unassembled WGS sequence"/>
</dbReference>
<gene>
    <name evidence="2" type="ORF">IPH26_10345</name>
</gene>
<dbReference type="CDD" id="cd00093">
    <property type="entry name" value="HTH_XRE"/>
    <property type="match status" value="1"/>
</dbReference>
<evidence type="ECO:0000313" key="3">
    <source>
        <dbReference type="Proteomes" id="UP000807785"/>
    </source>
</evidence>
<dbReference type="AlphaFoldDB" id="A0A9D7E3U9"/>
<dbReference type="Gene3D" id="1.10.260.40">
    <property type="entry name" value="lambda repressor-like DNA-binding domains"/>
    <property type="match status" value="1"/>
</dbReference>
<sequence>MNDILTYRNALGENQTTFWQRFGVTQSGGSRYESGRAIPRPVRLLITLFAAGKITEDDLWIAAGAKAKRAKPRG</sequence>
<dbReference type="InterPro" id="IPR010982">
    <property type="entry name" value="Lambda_DNA-bd_dom_sf"/>
</dbReference>